<accession>A0ABT3ZLI2</accession>
<dbReference type="RefSeq" id="WP_267847145.1">
    <property type="nucleotide sequence ID" value="NZ_JAPMXC010000001.1"/>
</dbReference>
<evidence type="ECO:0000256" key="7">
    <source>
        <dbReference type="ARBA" id="ARBA00019608"/>
    </source>
</evidence>
<dbReference type="EC" id="3.6.1.26" evidence="6"/>
<dbReference type="GO" id="GO:0008715">
    <property type="term" value="F:CDP-diacylglycerol diphosphatase activity"/>
    <property type="evidence" value="ECO:0007669"/>
    <property type="project" value="UniProtKB-EC"/>
</dbReference>
<evidence type="ECO:0000256" key="13">
    <source>
        <dbReference type="ARBA" id="ARBA00023098"/>
    </source>
</evidence>
<evidence type="ECO:0000256" key="10">
    <source>
        <dbReference type="ARBA" id="ARBA00022692"/>
    </source>
</evidence>
<evidence type="ECO:0000256" key="8">
    <source>
        <dbReference type="ARBA" id="ARBA00022475"/>
    </source>
</evidence>
<keyword evidence="10" id="KW-0812">Transmembrane</keyword>
<evidence type="ECO:0000256" key="12">
    <source>
        <dbReference type="ARBA" id="ARBA00022989"/>
    </source>
</evidence>
<evidence type="ECO:0000256" key="5">
    <source>
        <dbReference type="ARBA" id="ARBA00006435"/>
    </source>
</evidence>
<protein>
    <recommendedName>
        <fullName evidence="7">CDP-diacylglycerol pyrophosphatase</fullName>
        <ecNumber evidence="6">3.6.1.26</ecNumber>
    </recommendedName>
    <alternativeName>
        <fullName evidence="17">CDP-diacylglycerol phosphatidylhydrolase</fullName>
    </alternativeName>
    <alternativeName>
        <fullName evidence="18">CDP-diglyceride hydrolase</fullName>
    </alternativeName>
</protein>
<name>A0ABT3ZLI2_9BURK</name>
<organism evidence="19 20">
    <name type="scientific">Robbsia betulipollinis</name>
    <dbReference type="NCBI Taxonomy" id="2981849"/>
    <lineage>
        <taxon>Bacteria</taxon>
        <taxon>Pseudomonadati</taxon>
        <taxon>Pseudomonadota</taxon>
        <taxon>Betaproteobacteria</taxon>
        <taxon>Burkholderiales</taxon>
        <taxon>Burkholderiaceae</taxon>
        <taxon>Robbsia</taxon>
    </lineage>
</organism>
<keyword evidence="8" id="KW-1003">Cell membrane</keyword>
<dbReference type="Gene3D" id="3.30.428.30">
    <property type="entry name" value="HIT family - CDH-like"/>
    <property type="match status" value="1"/>
</dbReference>
<comment type="caution">
    <text evidence="19">The sequence shown here is derived from an EMBL/GenBank/DDBJ whole genome shotgun (WGS) entry which is preliminary data.</text>
</comment>
<dbReference type="Proteomes" id="UP001082899">
    <property type="component" value="Unassembled WGS sequence"/>
</dbReference>
<keyword evidence="15" id="KW-0594">Phospholipid biosynthesis</keyword>
<keyword evidence="16" id="KW-1208">Phospholipid metabolism</keyword>
<proteinExistence type="inferred from homology"/>
<dbReference type="SUPFAM" id="SSF54197">
    <property type="entry name" value="HIT-like"/>
    <property type="match status" value="1"/>
</dbReference>
<gene>
    <name evidence="19" type="ORF">OVY01_09160</name>
</gene>
<keyword evidence="20" id="KW-1185">Reference proteome</keyword>
<comment type="catalytic activity">
    <reaction evidence="1">
        <text>a CDP-1,2-diacyl-sn-glycerol + H2O = a 1,2-diacyl-sn-glycero-3-phosphate + CMP + 2 H(+)</text>
        <dbReference type="Rhea" id="RHEA:15221"/>
        <dbReference type="ChEBI" id="CHEBI:15377"/>
        <dbReference type="ChEBI" id="CHEBI:15378"/>
        <dbReference type="ChEBI" id="CHEBI:58332"/>
        <dbReference type="ChEBI" id="CHEBI:58608"/>
        <dbReference type="ChEBI" id="CHEBI:60377"/>
        <dbReference type="EC" id="3.6.1.26"/>
    </reaction>
</comment>
<dbReference type="EMBL" id="JAPMXC010000001">
    <property type="protein sequence ID" value="MCY0387401.1"/>
    <property type="molecule type" value="Genomic_DNA"/>
</dbReference>
<evidence type="ECO:0000256" key="15">
    <source>
        <dbReference type="ARBA" id="ARBA00023209"/>
    </source>
</evidence>
<evidence type="ECO:0000256" key="1">
    <source>
        <dbReference type="ARBA" id="ARBA00001007"/>
    </source>
</evidence>
<keyword evidence="9" id="KW-0444">Lipid biosynthesis</keyword>
<evidence type="ECO:0000256" key="3">
    <source>
        <dbReference type="ARBA" id="ARBA00004927"/>
    </source>
</evidence>
<evidence type="ECO:0000256" key="14">
    <source>
        <dbReference type="ARBA" id="ARBA00023136"/>
    </source>
</evidence>
<evidence type="ECO:0000313" key="19">
    <source>
        <dbReference type="EMBL" id="MCY0387401.1"/>
    </source>
</evidence>
<keyword evidence="12" id="KW-1133">Transmembrane helix</keyword>
<evidence type="ECO:0000256" key="17">
    <source>
        <dbReference type="ARBA" id="ARBA00032888"/>
    </source>
</evidence>
<reference evidence="19" key="1">
    <citation type="submission" date="2022-11" db="EMBL/GenBank/DDBJ databases">
        <title>Robbsia betulipollinis sp. nov., isolated from pollen of birch (Betula pendula).</title>
        <authorList>
            <person name="Shi H."/>
            <person name="Ambika Manirajan B."/>
            <person name="Ratering S."/>
            <person name="Geissler-Plaum R."/>
            <person name="Schnell S."/>
        </authorList>
    </citation>
    <scope>NUCLEOTIDE SEQUENCE</scope>
    <source>
        <strain evidence="19">Bb-Pol-6</strain>
    </source>
</reference>
<evidence type="ECO:0000256" key="4">
    <source>
        <dbReference type="ARBA" id="ARBA00005189"/>
    </source>
</evidence>
<keyword evidence="13" id="KW-0443">Lipid metabolism</keyword>
<evidence type="ECO:0000256" key="16">
    <source>
        <dbReference type="ARBA" id="ARBA00023264"/>
    </source>
</evidence>
<evidence type="ECO:0000256" key="6">
    <source>
        <dbReference type="ARBA" id="ARBA00012375"/>
    </source>
</evidence>
<evidence type="ECO:0000256" key="9">
    <source>
        <dbReference type="ARBA" id="ARBA00022516"/>
    </source>
</evidence>
<comment type="similarity">
    <text evidence="5">Belongs to the Cdh family.</text>
</comment>
<comment type="subcellular location">
    <subcellularLocation>
        <location evidence="2">Cell membrane</location>
        <topology evidence="2">Single-pass membrane protein</topology>
    </subcellularLocation>
</comment>
<keyword evidence="14" id="KW-0472">Membrane</keyword>
<evidence type="ECO:0000256" key="18">
    <source>
        <dbReference type="ARBA" id="ARBA00032892"/>
    </source>
</evidence>
<dbReference type="Pfam" id="PF02611">
    <property type="entry name" value="CDH"/>
    <property type="match status" value="1"/>
</dbReference>
<sequence length="250" mass="27311">MRSTTGAACVMAGLAWPDAVSAGRDELRDLLLALPPVASVVDPLAPPSELRVVERAAGYVVKKDLRGDTHFLLIPFACVSGIEDAALREAGTPHYFEHAWRHRDLVAQADGAPLRDEQIGIVVNPLRSRSQDHLHLHINRIAPELASQLAAHGPTRNLQWEAMAWNDRVLHVIRVPQSQFARVNPFRLFDDVAALAGIELEAAMLLMTAGADGDGEPVFYLMAGRYGEQARGGWDFENLMVHQPPVSPAS</sequence>
<comment type="pathway">
    <text evidence="3">Phospholipid metabolism; CDP-diacylglycerol degradation; phosphatidate from CDP-diacylglycerol: step 1/1.</text>
</comment>
<evidence type="ECO:0000256" key="2">
    <source>
        <dbReference type="ARBA" id="ARBA00004162"/>
    </source>
</evidence>
<comment type="pathway">
    <text evidence="4">Lipid metabolism.</text>
</comment>
<dbReference type="InterPro" id="IPR003763">
    <property type="entry name" value="CDP-diacylglyc_Pase"/>
</dbReference>
<dbReference type="InterPro" id="IPR036265">
    <property type="entry name" value="HIT-like_sf"/>
</dbReference>
<evidence type="ECO:0000313" key="20">
    <source>
        <dbReference type="Proteomes" id="UP001082899"/>
    </source>
</evidence>
<evidence type="ECO:0000256" key="11">
    <source>
        <dbReference type="ARBA" id="ARBA00022801"/>
    </source>
</evidence>
<keyword evidence="11 19" id="KW-0378">Hydrolase</keyword>